<organism evidence="20 21">
    <name type="scientific">Cyphellophora attinorum</name>
    <dbReference type="NCBI Taxonomy" id="1664694"/>
    <lineage>
        <taxon>Eukaryota</taxon>
        <taxon>Fungi</taxon>
        <taxon>Dikarya</taxon>
        <taxon>Ascomycota</taxon>
        <taxon>Pezizomycotina</taxon>
        <taxon>Eurotiomycetes</taxon>
        <taxon>Chaetothyriomycetidae</taxon>
        <taxon>Chaetothyriales</taxon>
        <taxon>Cyphellophoraceae</taxon>
        <taxon>Cyphellophora</taxon>
    </lineage>
</organism>
<evidence type="ECO:0000313" key="20">
    <source>
        <dbReference type="EMBL" id="KPI40995.1"/>
    </source>
</evidence>
<evidence type="ECO:0000256" key="14">
    <source>
        <dbReference type="ARBA" id="ARBA00023136"/>
    </source>
</evidence>
<keyword evidence="8 17" id="KW-0106">Calcium</keyword>
<keyword evidence="6" id="KW-0479">Metal-binding</keyword>
<comment type="caution">
    <text evidence="20">The sequence shown here is derived from an EMBL/GenBank/DDBJ whole genome shotgun (WGS) entry which is preliminary data.</text>
</comment>
<dbReference type="InterPro" id="IPR006068">
    <property type="entry name" value="ATPase_P-typ_cation-transptr_C"/>
</dbReference>
<dbReference type="SUPFAM" id="SSF81665">
    <property type="entry name" value="Calcium ATPase, transmembrane domain M"/>
    <property type="match status" value="1"/>
</dbReference>
<keyword evidence="11" id="KW-1278">Translocase</keyword>
<dbReference type="GO" id="GO:0005388">
    <property type="term" value="F:P-type calcium transporter activity"/>
    <property type="evidence" value="ECO:0007669"/>
    <property type="project" value="UniProtKB-EC"/>
</dbReference>
<feature type="transmembrane region" description="Helical" evidence="17">
    <location>
        <begin position="914"/>
        <end position="940"/>
    </location>
</feature>
<dbReference type="Proteomes" id="UP000038010">
    <property type="component" value="Unassembled WGS sequence"/>
</dbReference>
<evidence type="ECO:0000256" key="18">
    <source>
        <dbReference type="SAM" id="MobiDB-lite"/>
    </source>
</evidence>
<dbReference type="FunFam" id="2.70.150.10:FF:000028">
    <property type="entry name" value="Calcium-transporting ATPase"/>
    <property type="match status" value="1"/>
</dbReference>
<comment type="subcellular location">
    <subcellularLocation>
        <location evidence="17">Membrane</location>
        <topology evidence="17">Multi-pass membrane protein</topology>
    </subcellularLocation>
    <subcellularLocation>
        <location evidence="1">Vacuole membrane</location>
        <topology evidence="1">Multi-pass membrane protein</topology>
    </subcellularLocation>
</comment>
<dbReference type="PRINTS" id="PR00119">
    <property type="entry name" value="CATATPASE"/>
</dbReference>
<feature type="transmembrane region" description="Helical" evidence="17">
    <location>
        <begin position="871"/>
        <end position="893"/>
    </location>
</feature>
<keyword evidence="10" id="KW-0460">Magnesium</keyword>
<comment type="catalytic activity">
    <reaction evidence="15 17">
        <text>Ca(2+)(in) + ATP + H2O = Ca(2+)(out) + ADP + phosphate + H(+)</text>
        <dbReference type="Rhea" id="RHEA:18105"/>
        <dbReference type="ChEBI" id="CHEBI:15377"/>
        <dbReference type="ChEBI" id="CHEBI:15378"/>
        <dbReference type="ChEBI" id="CHEBI:29108"/>
        <dbReference type="ChEBI" id="CHEBI:30616"/>
        <dbReference type="ChEBI" id="CHEBI:43474"/>
        <dbReference type="ChEBI" id="CHEBI:456216"/>
        <dbReference type="EC" id="7.2.2.10"/>
    </reaction>
</comment>
<evidence type="ECO:0000256" key="15">
    <source>
        <dbReference type="ARBA" id="ARBA00048694"/>
    </source>
</evidence>
<keyword evidence="14 17" id="KW-0472">Membrane</keyword>
<dbReference type="Pfam" id="PF13246">
    <property type="entry name" value="Cation_ATPase"/>
    <property type="match status" value="1"/>
</dbReference>
<feature type="transmembrane region" description="Helical" evidence="17">
    <location>
        <begin position="189"/>
        <end position="207"/>
    </location>
</feature>
<dbReference type="GO" id="GO:0005886">
    <property type="term" value="C:plasma membrane"/>
    <property type="evidence" value="ECO:0007669"/>
    <property type="project" value="TreeGrafter"/>
</dbReference>
<reference evidence="20 21" key="1">
    <citation type="submission" date="2015-06" db="EMBL/GenBank/DDBJ databases">
        <title>Draft genome of the ant-associated black yeast Phialophora attae CBS 131958.</title>
        <authorList>
            <person name="Moreno L.F."/>
            <person name="Stielow B.J."/>
            <person name="de Hoog S."/>
            <person name="Vicente V.A."/>
            <person name="Weiss V.A."/>
            <person name="de Vries M."/>
            <person name="Cruz L.M."/>
            <person name="Souza E.M."/>
        </authorList>
    </citation>
    <scope>NUCLEOTIDE SEQUENCE [LARGE SCALE GENOMIC DNA]</scope>
    <source>
        <strain evidence="20 21">CBS 131958</strain>
    </source>
</reference>
<dbReference type="SFLD" id="SFLDS00003">
    <property type="entry name" value="Haloacid_Dehalogenase"/>
    <property type="match status" value="1"/>
</dbReference>
<dbReference type="RefSeq" id="XP_018000958.1">
    <property type="nucleotide sequence ID" value="XM_018148593.1"/>
</dbReference>
<dbReference type="Pfam" id="PF00689">
    <property type="entry name" value="Cation_ATPase_C"/>
    <property type="match status" value="1"/>
</dbReference>
<evidence type="ECO:0000313" key="21">
    <source>
        <dbReference type="Proteomes" id="UP000038010"/>
    </source>
</evidence>
<keyword evidence="21" id="KW-1185">Reference proteome</keyword>
<dbReference type="Gene3D" id="2.70.150.10">
    <property type="entry name" value="Calcium-transporting ATPase, cytoplasmic transduction domain A"/>
    <property type="match status" value="1"/>
</dbReference>
<dbReference type="GO" id="GO:0006874">
    <property type="term" value="P:intracellular calcium ion homeostasis"/>
    <property type="evidence" value="ECO:0007669"/>
    <property type="project" value="TreeGrafter"/>
</dbReference>
<dbReference type="InterPro" id="IPR004014">
    <property type="entry name" value="ATPase_P-typ_cation-transptr_N"/>
</dbReference>
<dbReference type="GO" id="GO:0005524">
    <property type="term" value="F:ATP binding"/>
    <property type="evidence" value="ECO:0007669"/>
    <property type="project" value="UniProtKB-KW"/>
</dbReference>
<dbReference type="EC" id="7.2.2.10" evidence="17"/>
<dbReference type="InterPro" id="IPR001757">
    <property type="entry name" value="P_typ_ATPase"/>
</dbReference>
<evidence type="ECO:0000256" key="2">
    <source>
        <dbReference type="ARBA" id="ARBA00022448"/>
    </source>
</evidence>
<dbReference type="EMBL" id="LFJN01000010">
    <property type="protein sequence ID" value="KPI40995.1"/>
    <property type="molecule type" value="Genomic_DNA"/>
</dbReference>
<dbReference type="InterPro" id="IPR006408">
    <property type="entry name" value="P-type_ATPase_IIB"/>
</dbReference>
<evidence type="ECO:0000256" key="13">
    <source>
        <dbReference type="ARBA" id="ARBA00023065"/>
    </source>
</evidence>
<evidence type="ECO:0000256" key="10">
    <source>
        <dbReference type="ARBA" id="ARBA00022842"/>
    </source>
</evidence>
<comment type="similarity">
    <text evidence="17">Belongs to the cation transport ATPase (P-type) (TC 3.A.3) family.</text>
</comment>
<evidence type="ECO:0000256" key="1">
    <source>
        <dbReference type="ARBA" id="ARBA00004128"/>
    </source>
</evidence>
<dbReference type="PANTHER" id="PTHR24093">
    <property type="entry name" value="CATION TRANSPORTING ATPASE"/>
    <property type="match status" value="1"/>
</dbReference>
<comment type="caution">
    <text evidence="17">Lacks conserved residue(s) required for the propagation of feature annotation.</text>
</comment>
<dbReference type="SUPFAM" id="SSF81660">
    <property type="entry name" value="Metal cation-transporting ATPase, ATP-binding domain N"/>
    <property type="match status" value="1"/>
</dbReference>
<dbReference type="Gene3D" id="3.40.1110.10">
    <property type="entry name" value="Calcium-transporting ATPase, cytoplasmic domain N"/>
    <property type="match status" value="1"/>
</dbReference>
<dbReference type="GO" id="GO:0046872">
    <property type="term" value="F:metal ion binding"/>
    <property type="evidence" value="ECO:0007669"/>
    <property type="project" value="UniProtKB-KW"/>
</dbReference>
<dbReference type="InterPro" id="IPR018303">
    <property type="entry name" value="ATPase_P-typ_P_site"/>
</dbReference>
<feature type="compositionally biased region" description="Basic and acidic residues" evidence="18">
    <location>
        <begin position="284"/>
        <end position="306"/>
    </location>
</feature>
<keyword evidence="3" id="KW-0926">Vacuole</keyword>
<comment type="function">
    <text evidence="17">Catalyzes the hydrolysis of ATP coupled with the transport of calcium.</text>
</comment>
<evidence type="ECO:0000256" key="9">
    <source>
        <dbReference type="ARBA" id="ARBA00022840"/>
    </source>
</evidence>
<keyword evidence="2 17" id="KW-0813">Transport</keyword>
<dbReference type="InterPro" id="IPR008250">
    <property type="entry name" value="ATPase_P-typ_transduc_dom_A_sf"/>
</dbReference>
<keyword evidence="7 17" id="KW-0547">Nucleotide-binding</keyword>
<keyword evidence="12 17" id="KW-1133">Transmembrane helix</keyword>
<dbReference type="SMART" id="SM00831">
    <property type="entry name" value="Cation_ATPase_N"/>
    <property type="match status" value="1"/>
</dbReference>
<dbReference type="GO" id="GO:0005774">
    <property type="term" value="C:vacuolar membrane"/>
    <property type="evidence" value="ECO:0007669"/>
    <property type="project" value="UniProtKB-SubCell"/>
</dbReference>
<evidence type="ECO:0000256" key="3">
    <source>
        <dbReference type="ARBA" id="ARBA00022554"/>
    </source>
</evidence>
<feature type="region of interest" description="Disordered" evidence="18">
    <location>
        <begin position="1"/>
        <end position="44"/>
    </location>
</feature>
<dbReference type="InterPro" id="IPR023299">
    <property type="entry name" value="ATPase_P-typ_cyto_dom_N"/>
</dbReference>
<feature type="region of interest" description="Disordered" evidence="18">
    <location>
        <begin position="277"/>
        <end position="306"/>
    </location>
</feature>
<dbReference type="SUPFAM" id="SSF81653">
    <property type="entry name" value="Calcium ATPase, transduction domain A"/>
    <property type="match status" value="1"/>
</dbReference>
<dbReference type="Pfam" id="PF00690">
    <property type="entry name" value="Cation_ATPase_N"/>
    <property type="match status" value="1"/>
</dbReference>
<dbReference type="Pfam" id="PF00122">
    <property type="entry name" value="E1-E2_ATPase"/>
    <property type="match status" value="1"/>
</dbReference>
<dbReference type="NCBIfam" id="TIGR01517">
    <property type="entry name" value="ATPase-IIB_Ca"/>
    <property type="match status" value="1"/>
</dbReference>
<evidence type="ECO:0000256" key="11">
    <source>
        <dbReference type="ARBA" id="ARBA00022967"/>
    </source>
</evidence>
<evidence type="ECO:0000256" key="17">
    <source>
        <dbReference type="RuleBase" id="RU361146"/>
    </source>
</evidence>
<dbReference type="InterPro" id="IPR036412">
    <property type="entry name" value="HAD-like_sf"/>
</dbReference>
<feature type="transmembrane region" description="Helical" evidence="17">
    <location>
        <begin position="363"/>
        <end position="385"/>
    </location>
</feature>
<feature type="domain" description="Cation-transporting P-type ATPase N-terminal" evidence="19">
    <location>
        <begin position="68"/>
        <end position="174"/>
    </location>
</feature>
<dbReference type="InterPro" id="IPR023214">
    <property type="entry name" value="HAD_sf"/>
</dbReference>
<comment type="function">
    <text evidence="16">This magnesium-dependent enzyme catalyzes the hydrolysis of ATP coupled with the transport of calcium. Transports the calcium to the vacuole and participates in the control of the cytosolic free calcium.</text>
</comment>
<evidence type="ECO:0000256" key="12">
    <source>
        <dbReference type="ARBA" id="ARBA00022989"/>
    </source>
</evidence>
<feature type="transmembrane region" description="Helical" evidence="17">
    <location>
        <begin position="844"/>
        <end position="865"/>
    </location>
</feature>
<dbReference type="GeneID" id="28740472"/>
<evidence type="ECO:0000256" key="7">
    <source>
        <dbReference type="ARBA" id="ARBA00022741"/>
    </source>
</evidence>
<keyword evidence="13 17" id="KW-0406">Ion transport</keyword>
<keyword evidence="4 17" id="KW-0109">Calcium transport</keyword>
<proteinExistence type="inferred from homology"/>
<dbReference type="InterPro" id="IPR044492">
    <property type="entry name" value="P_typ_ATPase_HD_dom"/>
</dbReference>
<keyword evidence="9 17" id="KW-0067">ATP-binding</keyword>
<evidence type="ECO:0000256" key="16">
    <source>
        <dbReference type="ARBA" id="ARBA00059328"/>
    </source>
</evidence>
<keyword evidence="5 17" id="KW-0812">Transmembrane</keyword>
<dbReference type="PRINTS" id="PR00120">
    <property type="entry name" value="HATPASE"/>
</dbReference>
<dbReference type="OrthoDB" id="3352408at2759"/>
<dbReference type="Gene3D" id="1.20.1110.10">
    <property type="entry name" value="Calcium-transporting ATPase, transmembrane domain"/>
    <property type="match status" value="1"/>
</dbReference>
<protein>
    <recommendedName>
        <fullName evidence="17">Calcium-transporting ATPase</fullName>
        <ecNumber evidence="17">7.2.2.10</ecNumber>
    </recommendedName>
</protein>
<dbReference type="VEuPathDB" id="FungiDB:AB675_8167"/>
<feature type="transmembrane region" description="Helical" evidence="17">
    <location>
        <begin position="993"/>
        <end position="1014"/>
    </location>
</feature>
<dbReference type="SFLD" id="SFLDF00027">
    <property type="entry name" value="p-type_atpase"/>
    <property type="match status" value="1"/>
</dbReference>
<dbReference type="STRING" id="1664694.A0A0N1HAQ8"/>
<evidence type="ECO:0000256" key="8">
    <source>
        <dbReference type="ARBA" id="ARBA00022837"/>
    </source>
</evidence>
<dbReference type="Gene3D" id="3.40.50.1000">
    <property type="entry name" value="HAD superfamily/HAD-like"/>
    <property type="match status" value="1"/>
</dbReference>
<dbReference type="PROSITE" id="PS00154">
    <property type="entry name" value="ATPASE_E1_E2"/>
    <property type="match status" value="1"/>
</dbReference>
<dbReference type="InterPro" id="IPR059000">
    <property type="entry name" value="ATPase_P-type_domA"/>
</dbReference>
<evidence type="ECO:0000256" key="4">
    <source>
        <dbReference type="ARBA" id="ARBA00022568"/>
    </source>
</evidence>
<dbReference type="NCBIfam" id="TIGR01494">
    <property type="entry name" value="ATPase_P-type"/>
    <property type="match status" value="2"/>
</dbReference>
<name>A0A0N1HAQ8_9EURO</name>
<feature type="transmembrane region" description="Helical" evidence="17">
    <location>
        <begin position="158"/>
        <end position="177"/>
    </location>
</feature>
<evidence type="ECO:0000256" key="6">
    <source>
        <dbReference type="ARBA" id="ARBA00022723"/>
    </source>
</evidence>
<sequence>MTDKQEANQTSGSASASSSTLERVDTIATRTSKDEEAAGSTSEAFSSKFTLSPDFLHKLVSSKDVSRLWHVGGPSGLEVALRTNFTHGLDNDEDVLQQLGNGRPEPVKRKQSIIPLHLEGEDSKGFSDRRHAYSDNRLPPRKSRSYLGLVWDAFNDKLMFLLTFSAVISLSLGIYQSVDPSEPGSNVEWVEGVTIVIAIIIILTATATNDWQKNRKFEKLNKRKAERYVKVVRLGKLVQISIDDILVGDLVKLETGDIIPADGILLDGFDVECDESSTTGESDLIEKTPFRERHGRDQHSEPTKASEKIDPFILSGSKVANGVGTFVVTAVGVNSSYGRILMSLRDVPQETPLQQKLGSLSKYILLFGSLFGVVFFFILLIRFLVRLPSIEGGPRAKGESFLELFMLSVTMVVIGVPEGLALAVTLALAFATTRMLKDNNLVRLLRSCEIMGNATTICSDKTGTLTQNKMTVVSCLMGLDDKYEDTQMLDGSDTTDNATREKRAQTMASVLNMSDQVRQLLRTSIVMNTTATERDDAGKCDLQGSSTEVALVQFAYDHLGLDQLTSARNSMRIIHMFPFQSASKAMAAVVALPHGTFRMFAKGAAESMIDRCTRVLDGDVRSLQEHDSTKLQSHIQNLAERSLRVLAIAYRDFPSWPPISTTFSSSDHLKLDDVLHDMTYVSIAGLRDPLRPDVIQSVQQCQSAGVQVRMVTGDNFNTAKAIARDCGIYASGGVAMDGPTFRKLTPSQLDSIVPRLQVLARSSPEDKRVLVNRLRAQREIVAVTGDGTNDALALKAADVGFAMGIAGTEVAKEASSIILMDDNFTSIVKAISWGRTVNDAVKKFLQFQLTINFSAGLLTAITALVGEVDEAVFTVVQLLWVNIIMDTFAALSLATDYPTRGVLQRKPEPRNQPIITVSMWKMIVVQTVYQMIVIFVIHYAGDKLWAANTEHQASQIQTTAFNTYIFMQLFNQTNCRTPDSRLNIFEGIMRNPFFFFVQAVTVTGQTLIVIFGGNAFQTARPTGSQWATSIVLGVLTLPLGVAVRCIPNKYFLKLTTPIRKLFHMRMRRKAAKERKKAARPPQPGLLSRAVSVIKRETKPPAGPIIPTNNDDIMPPPTAEELKLHRTASRTSLQRQQGEGEVSLSALIAFARDRNGQEQSKESEMAMGLRKYVFEVHPDTVVDDPIVLVDSKEEVEEGQYAPPPSQRADHLMYLGVGDGSGGAAEECRKVRRGSRAV</sequence>
<dbReference type="SFLD" id="SFLDG00002">
    <property type="entry name" value="C1.7:_P-type_atpase_like"/>
    <property type="match status" value="1"/>
</dbReference>
<dbReference type="FunFam" id="3.40.50.1000:FF:000018">
    <property type="entry name" value="Calcium-transporting ATPase"/>
    <property type="match status" value="1"/>
</dbReference>
<dbReference type="Pfam" id="PF08282">
    <property type="entry name" value="Hydrolase_3"/>
    <property type="match status" value="1"/>
</dbReference>
<feature type="transmembrane region" description="Helical" evidence="17">
    <location>
        <begin position="1026"/>
        <end position="1043"/>
    </location>
</feature>
<evidence type="ECO:0000256" key="5">
    <source>
        <dbReference type="ARBA" id="ARBA00022692"/>
    </source>
</evidence>
<gene>
    <name evidence="20" type="ORF">AB675_8167</name>
</gene>
<dbReference type="InterPro" id="IPR023298">
    <property type="entry name" value="ATPase_P-typ_TM_dom_sf"/>
</dbReference>
<accession>A0A0N1HAQ8</accession>
<dbReference type="PANTHER" id="PTHR24093:SF369">
    <property type="entry name" value="CALCIUM-TRANSPORTING ATPASE"/>
    <property type="match status" value="1"/>
</dbReference>
<dbReference type="SUPFAM" id="SSF56784">
    <property type="entry name" value="HAD-like"/>
    <property type="match status" value="1"/>
</dbReference>
<dbReference type="GO" id="GO:0016887">
    <property type="term" value="F:ATP hydrolysis activity"/>
    <property type="evidence" value="ECO:0007669"/>
    <property type="project" value="InterPro"/>
</dbReference>
<dbReference type="AlphaFoldDB" id="A0A0N1HAQ8"/>
<feature type="transmembrane region" description="Helical" evidence="17">
    <location>
        <begin position="405"/>
        <end position="431"/>
    </location>
</feature>
<evidence type="ECO:0000259" key="19">
    <source>
        <dbReference type="SMART" id="SM00831"/>
    </source>
</evidence>